<evidence type="ECO:0000313" key="3">
    <source>
        <dbReference type="Proteomes" id="UP000533637"/>
    </source>
</evidence>
<keyword evidence="1" id="KW-0051">Antiviral defense</keyword>
<keyword evidence="3" id="KW-1185">Reference proteome</keyword>
<comment type="caution">
    <text evidence="2">The sequence shown here is derived from an EMBL/GenBank/DDBJ whole genome shotgun (WGS) entry which is preliminary data.</text>
</comment>
<dbReference type="Pfam" id="PF09704">
    <property type="entry name" value="Cas_Cas5d"/>
    <property type="match status" value="1"/>
</dbReference>
<gene>
    <name evidence="2" type="ORF">GGQ57_000980</name>
</gene>
<dbReference type="Gene3D" id="3.30.70.2660">
    <property type="match status" value="1"/>
</dbReference>
<sequence>MKGVRLNIKGNWAQFRRSETNNNPLSHDLITKTALVGMIGAVLGKNREEMRCLFPILCDDLKYGVQVKNEVKKQSWGFTFRSATNDWDKVPKQMEFLRNPEYEVILCLVNQRSEALFTSFVDYCKEGKACYNPVLGLHNCPAEIRWEEDGEIECVADGVFSTKGFVTSKHIPEGLETNTLRIGFDRIPCFQNNDFWNLPEGYVSIVYPSAGHSIKVRGEHYLFNGETQWCLI</sequence>
<reference evidence="2 3" key="1">
    <citation type="submission" date="2020-08" db="EMBL/GenBank/DDBJ databases">
        <title>Genomic Encyclopedia of Type Strains, Phase IV (KMG-IV): sequencing the most valuable type-strain genomes for metagenomic binning, comparative biology and taxonomic classification.</title>
        <authorList>
            <person name="Goeker M."/>
        </authorList>
    </citation>
    <scope>NUCLEOTIDE SEQUENCE [LARGE SCALE GENOMIC DNA]</scope>
    <source>
        <strain evidence="2 3">DSM 102983</strain>
    </source>
</reference>
<evidence type="ECO:0000313" key="2">
    <source>
        <dbReference type="EMBL" id="MBB4621086.1"/>
    </source>
</evidence>
<dbReference type="InterPro" id="IPR013422">
    <property type="entry name" value="CRISPR-assoc_prot_Cas5_N"/>
</dbReference>
<proteinExistence type="predicted"/>
<dbReference type="EMBL" id="JACHOC010000002">
    <property type="protein sequence ID" value="MBB4621086.1"/>
    <property type="molecule type" value="Genomic_DNA"/>
</dbReference>
<dbReference type="InterPro" id="IPR021124">
    <property type="entry name" value="CRISPR-assoc_prot_Cas5"/>
</dbReference>
<dbReference type="Proteomes" id="UP000533637">
    <property type="component" value="Unassembled WGS sequence"/>
</dbReference>
<dbReference type="NCBIfam" id="TIGR02593">
    <property type="entry name" value="CRISPR_cas5"/>
    <property type="match status" value="1"/>
</dbReference>
<protein>
    <submittedName>
        <fullName evidence="2">CRISPR-associated protein Cas5 subtype I-B</fullName>
    </submittedName>
</protein>
<evidence type="ECO:0000256" key="1">
    <source>
        <dbReference type="ARBA" id="ARBA00023118"/>
    </source>
</evidence>
<accession>A0ABR6KI42</accession>
<dbReference type="RefSeq" id="WP_122375707.1">
    <property type="nucleotide sequence ID" value="NZ_BMPB01000003.1"/>
</dbReference>
<organism evidence="2 3">
    <name type="scientific">Parabacteroides faecis</name>
    <dbReference type="NCBI Taxonomy" id="1217282"/>
    <lineage>
        <taxon>Bacteria</taxon>
        <taxon>Pseudomonadati</taxon>
        <taxon>Bacteroidota</taxon>
        <taxon>Bacteroidia</taxon>
        <taxon>Bacteroidales</taxon>
        <taxon>Tannerellaceae</taxon>
        <taxon>Parabacteroides</taxon>
    </lineage>
</organism>
<name>A0ABR6KI42_9BACT</name>